<dbReference type="Gene3D" id="3.30.565.10">
    <property type="entry name" value="Histidine kinase-like ATPase, C-terminal domain"/>
    <property type="match status" value="1"/>
</dbReference>
<comment type="caution">
    <text evidence="13">The sequence shown here is derived from an EMBL/GenBank/DDBJ whole genome shotgun (WGS) entry which is preliminary data.</text>
</comment>
<keyword evidence="7" id="KW-0902">Two-component regulatory system</keyword>
<keyword evidence="14" id="KW-1185">Reference proteome</keyword>
<dbReference type="PROSITE" id="PS50113">
    <property type="entry name" value="PAC"/>
    <property type="match status" value="1"/>
</dbReference>
<dbReference type="NCBIfam" id="NF046044">
    <property type="entry name" value="PnpS"/>
    <property type="match status" value="1"/>
</dbReference>
<feature type="domain" description="Histidine kinase" evidence="10">
    <location>
        <begin position="227"/>
        <end position="445"/>
    </location>
</feature>
<evidence type="ECO:0000256" key="5">
    <source>
        <dbReference type="ARBA" id="ARBA00022679"/>
    </source>
</evidence>
<evidence type="ECO:0000313" key="14">
    <source>
        <dbReference type="Proteomes" id="UP000604066"/>
    </source>
</evidence>
<dbReference type="PROSITE" id="PS50112">
    <property type="entry name" value="PAS"/>
    <property type="match status" value="1"/>
</dbReference>
<evidence type="ECO:0000313" key="13">
    <source>
        <dbReference type="EMBL" id="NYE58759.1"/>
    </source>
</evidence>
<dbReference type="PROSITE" id="PS50109">
    <property type="entry name" value="HIS_KIN"/>
    <property type="match status" value="1"/>
</dbReference>
<dbReference type="GO" id="GO:0004673">
    <property type="term" value="F:protein histidine kinase activity"/>
    <property type="evidence" value="ECO:0007669"/>
    <property type="project" value="UniProtKB-EC"/>
</dbReference>
<accession>A0ABX2RC37</accession>
<evidence type="ECO:0000256" key="7">
    <source>
        <dbReference type="ARBA" id="ARBA00023012"/>
    </source>
</evidence>
<evidence type="ECO:0000259" key="10">
    <source>
        <dbReference type="PROSITE" id="PS50109"/>
    </source>
</evidence>
<evidence type="ECO:0000259" key="12">
    <source>
        <dbReference type="PROSITE" id="PS50113"/>
    </source>
</evidence>
<sequence>MRMEIGLLLLFLVNLIILFLVEGKLLSILEGIFLAALGYIIFGAFIKEVNNKFKLLEEFTSKWRQGQYFKVSYYNDKELGKIVDNVNHLIEQLENCKRAINEGEKRLTAILAGIKAGVMVLDRDGRVILVNKGLENLFGKLNFTGEPKPLLEVIRNYELEKFLKEALANLKEMTREIEFLLPNSKTILIHVTPLKDEHDQKVGLVAVFDDITEERKLEKMRSEFIANVSHELRTPLTSIKGFLETLLDGALEDKTIAKHFLQIMNSETERLTRLIDDLLSLSKIEAKKVDFAPKPLMLQELIQKMKLLFKSRLEEKELSFIISLPENLPLVLADGDMISQVLINLIDNAIKYTPAGGKIEVTAAVKGSWVEVVVKDTGIGIPEESQKRIFERFYRVDKARSRELGGTGLGLAIVKHIIELHNGKVWVKSKVGEGSAFGFTIPIAQTVQKEE</sequence>
<dbReference type="SUPFAM" id="SSF55785">
    <property type="entry name" value="PYP-like sensor domain (PAS domain)"/>
    <property type="match status" value="1"/>
</dbReference>
<evidence type="ECO:0000256" key="8">
    <source>
        <dbReference type="ARBA" id="ARBA00023136"/>
    </source>
</evidence>
<comment type="subcellular location">
    <subcellularLocation>
        <location evidence="2">Membrane</location>
    </subcellularLocation>
</comment>
<keyword evidence="4" id="KW-0597">Phosphoprotein</keyword>
<comment type="catalytic activity">
    <reaction evidence="1">
        <text>ATP + protein L-histidine = ADP + protein N-phospho-L-histidine.</text>
        <dbReference type="EC" id="2.7.13.3"/>
    </reaction>
</comment>
<evidence type="ECO:0000256" key="1">
    <source>
        <dbReference type="ARBA" id="ARBA00000085"/>
    </source>
</evidence>
<dbReference type="InterPro" id="IPR036097">
    <property type="entry name" value="HisK_dim/P_sf"/>
</dbReference>
<dbReference type="Proteomes" id="UP000604066">
    <property type="component" value="Unassembled WGS sequence"/>
</dbReference>
<keyword evidence="8 9" id="KW-0472">Membrane</keyword>
<keyword evidence="9" id="KW-0812">Transmembrane</keyword>
<dbReference type="PRINTS" id="PR00344">
    <property type="entry name" value="BCTRLSENSOR"/>
</dbReference>
<dbReference type="CDD" id="cd00130">
    <property type="entry name" value="PAS"/>
    <property type="match status" value="1"/>
</dbReference>
<dbReference type="InterPro" id="IPR035965">
    <property type="entry name" value="PAS-like_dom_sf"/>
</dbReference>
<dbReference type="InterPro" id="IPR004358">
    <property type="entry name" value="Sig_transdc_His_kin-like_C"/>
</dbReference>
<dbReference type="NCBIfam" id="TIGR00229">
    <property type="entry name" value="sensory_box"/>
    <property type="match status" value="1"/>
</dbReference>
<evidence type="ECO:0000256" key="2">
    <source>
        <dbReference type="ARBA" id="ARBA00004370"/>
    </source>
</evidence>
<evidence type="ECO:0000256" key="9">
    <source>
        <dbReference type="SAM" id="Phobius"/>
    </source>
</evidence>
<protein>
    <recommendedName>
        <fullName evidence="3">histidine kinase</fullName>
        <ecNumber evidence="3">2.7.13.3</ecNumber>
    </recommendedName>
</protein>
<feature type="domain" description="PAS" evidence="11">
    <location>
        <begin position="103"/>
        <end position="139"/>
    </location>
</feature>
<keyword evidence="5 13" id="KW-0808">Transferase</keyword>
<evidence type="ECO:0000256" key="6">
    <source>
        <dbReference type="ARBA" id="ARBA00022777"/>
    </source>
</evidence>
<reference evidence="13 14" key="1">
    <citation type="submission" date="2020-07" db="EMBL/GenBank/DDBJ databases">
        <title>Genomic Encyclopedia of Type Strains, Phase III (KMG-III): the genomes of soil and plant-associated and newly described type strains.</title>
        <authorList>
            <person name="Whitman W."/>
        </authorList>
    </citation>
    <scope>NUCLEOTIDE SEQUENCE [LARGE SCALE GENOMIC DNA]</scope>
    <source>
        <strain evidence="13 14">DSM 11255</strain>
    </source>
</reference>
<feature type="transmembrane region" description="Helical" evidence="9">
    <location>
        <begin position="27"/>
        <end position="46"/>
    </location>
</feature>
<dbReference type="InterPro" id="IPR003661">
    <property type="entry name" value="HisK_dim/P_dom"/>
</dbReference>
<organism evidence="13 14">
    <name type="scientific">Carboxydothermus ferrireducens DSM 11255</name>
    <dbReference type="NCBI Taxonomy" id="1119529"/>
    <lineage>
        <taxon>Bacteria</taxon>
        <taxon>Bacillati</taxon>
        <taxon>Bacillota</taxon>
        <taxon>Clostridia</taxon>
        <taxon>Thermoanaerobacterales</taxon>
        <taxon>Thermoanaerobacteraceae</taxon>
        <taxon>Carboxydothermus</taxon>
    </lineage>
</organism>
<evidence type="ECO:0000259" key="11">
    <source>
        <dbReference type="PROSITE" id="PS50112"/>
    </source>
</evidence>
<gene>
    <name evidence="13" type="ORF">HDG70_002510</name>
</gene>
<evidence type="ECO:0000256" key="4">
    <source>
        <dbReference type="ARBA" id="ARBA00022553"/>
    </source>
</evidence>
<dbReference type="InterPro" id="IPR036890">
    <property type="entry name" value="HATPase_C_sf"/>
</dbReference>
<dbReference type="Gene3D" id="3.30.450.20">
    <property type="entry name" value="PAS domain"/>
    <property type="match status" value="1"/>
</dbReference>
<dbReference type="Pfam" id="PF02518">
    <property type="entry name" value="HATPase_c"/>
    <property type="match status" value="1"/>
</dbReference>
<dbReference type="PANTHER" id="PTHR45453">
    <property type="entry name" value="PHOSPHATE REGULON SENSOR PROTEIN PHOR"/>
    <property type="match status" value="1"/>
</dbReference>
<dbReference type="Pfam" id="PF13426">
    <property type="entry name" value="PAS_9"/>
    <property type="match status" value="1"/>
</dbReference>
<dbReference type="SUPFAM" id="SSF55874">
    <property type="entry name" value="ATPase domain of HSP90 chaperone/DNA topoisomerase II/histidine kinase"/>
    <property type="match status" value="1"/>
</dbReference>
<keyword evidence="9" id="KW-1133">Transmembrane helix</keyword>
<dbReference type="InterPro" id="IPR000014">
    <property type="entry name" value="PAS"/>
</dbReference>
<dbReference type="SUPFAM" id="SSF47384">
    <property type="entry name" value="Homodimeric domain of signal transducing histidine kinase"/>
    <property type="match status" value="1"/>
</dbReference>
<proteinExistence type="predicted"/>
<keyword evidence="6 13" id="KW-0418">Kinase</keyword>
<dbReference type="Pfam" id="PF00512">
    <property type="entry name" value="HisKA"/>
    <property type="match status" value="1"/>
</dbReference>
<dbReference type="InterPro" id="IPR050351">
    <property type="entry name" value="BphY/WalK/GraS-like"/>
</dbReference>
<feature type="transmembrane region" description="Helical" evidence="9">
    <location>
        <begin position="5"/>
        <end position="21"/>
    </location>
</feature>
<dbReference type="SMART" id="SM00387">
    <property type="entry name" value="HATPase_c"/>
    <property type="match status" value="1"/>
</dbReference>
<name>A0ABX2RC37_9THEO</name>
<evidence type="ECO:0000256" key="3">
    <source>
        <dbReference type="ARBA" id="ARBA00012438"/>
    </source>
</evidence>
<dbReference type="CDD" id="cd00082">
    <property type="entry name" value="HisKA"/>
    <property type="match status" value="1"/>
</dbReference>
<dbReference type="RefSeq" id="WP_028051960.1">
    <property type="nucleotide sequence ID" value="NZ_ATYG01000012.1"/>
</dbReference>
<feature type="domain" description="PAC" evidence="12">
    <location>
        <begin position="173"/>
        <end position="223"/>
    </location>
</feature>
<dbReference type="EC" id="2.7.13.3" evidence="3"/>
<dbReference type="SMART" id="SM00091">
    <property type="entry name" value="PAS"/>
    <property type="match status" value="1"/>
</dbReference>
<dbReference type="CDD" id="cd00075">
    <property type="entry name" value="HATPase"/>
    <property type="match status" value="1"/>
</dbReference>
<dbReference type="Gene3D" id="1.10.287.130">
    <property type="match status" value="1"/>
</dbReference>
<dbReference type="SMART" id="SM00388">
    <property type="entry name" value="HisKA"/>
    <property type="match status" value="1"/>
</dbReference>
<dbReference type="InterPro" id="IPR003594">
    <property type="entry name" value="HATPase_dom"/>
</dbReference>
<dbReference type="EMBL" id="JACCBS010000003">
    <property type="protein sequence ID" value="NYE58759.1"/>
    <property type="molecule type" value="Genomic_DNA"/>
</dbReference>
<dbReference type="InterPro" id="IPR005467">
    <property type="entry name" value="His_kinase_dom"/>
</dbReference>
<dbReference type="InterPro" id="IPR000700">
    <property type="entry name" value="PAS-assoc_C"/>
</dbReference>
<dbReference type="PANTHER" id="PTHR45453:SF1">
    <property type="entry name" value="PHOSPHATE REGULON SENSOR PROTEIN PHOR"/>
    <property type="match status" value="1"/>
</dbReference>